<dbReference type="PANTHER" id="PTHR10612">
    <property type="entry name" value="APOLIPOPROTEIN D"/>
    <property type="match status" value="1"/>
</dbReference>
<dbReference type="SUPFAM" id="SSF50814">
    <property type="entry name" value="Lipocalins"/>
    <property type="match status" value="1"/>
</dbReference>
<dbReference type="OrthoDB" id="594739at2"/>
<dbReference type="InterPro" id="IPR000566">
    <property type="entry name" value="Lipocln_cytosolic_FA-bd_dom"/>
</dbReference>
<evidence type="ECO:0000256" key="2">
    <source>
        <dbReference type="PIRNR" id="PIRNR036893"/>
    </source>
</evidence>
<reference evidence="4 5" key="1">
    <citation type="submission" date="2019-06" db="EMBL/GenBank/DDBJ databases">
        <title>Sorghum-associated microbial communities from plants grown in Nebraska, USA.</title>
        <authorList>
            <person name="Schachtman D."/>
        </authorList>
    </citation>
    <scope>NUCLEOTIDE SEQUENCE [LARGE SCALE GENOMIC DNA]</scope>
    <source>
        <strain evidence="4 5">1209</strain>
    </source>
</reference>
<dbReference type="InterPro" id="IPR022272">
    <property type="entry name" value="Lipocalin_CS"/>
</dbReference>
<feature type="domain" description="Lipocalin/cytosolic fatty-acid binding" evidence="3">
    <location>
        <begin position="42"/>
        <end position="181"/>
    </location>
</feature>
<sequence length="186" mass="20817">MKKDKKLLAIAATAGVSAAAAILLYNAFKVSIPKGAQPIYPFDVRKYLGTWYEIARLDYKFERHLTNVTATYAMNGGSDIKVSNKGFNPGKQAWKESTGKAKFIGPPELARLKVSFFGPFYAGYNVIDVDEHYKHALVVGNNLHHIWILSRHTSIPANIKQRFLEKAASLGYDTKAFIWTKHDLNA</sequence>
<dbReference type="PANTHER" id="PTHR10612:SF34">
    <property type="entry name" value="APOLIPOPROTEIN D"/>
    <property type="match status" value="1"/>
</dbReference>
<evidence type="ECO:0000256" key="1">
    <source>
        <dbReference type="ARBA" id="ARBA00006889"/>
    </source>
</evidence>
<dbReference type="EMBL" id="VIWO01000004">
    <property type="protein sequence ID" value="TWF40515.1"/>
    <property type="molecule type" value="Genomic_DNA"/>
</dbReference>
<gene>
    <name evidence="4" type="ORF">FHW36_104197</name>
</gene>
<keyword evidence="4" id="KW-0449">Lipoprotein</keyword>
<evidence type="ECO:0000313" key="5">
    <source>
        <dbReference type="Proteomes" id="UP000320811"/>
    </source>
</evidence>
<comment type="caution">
    <text evidence="4">The sequence shown here is derived from an EMBL/GenBank/DDBJ whole genome shotgun (WGS) entry which is preliminary data.</text>
</comment>
<organism evidence="4 5">
    <name type="scientific">Chitinophaga polysaccharea</name>
    <dbReference type="NCBI Taxonomy" id="1293035"/>
    <lineage>
        <taxon>Bacteria</taxon>
        <taxon>Pseudomonadati</taxon>
        <taxon>Bacteroidota</taxon>
        <taxon>Chitinophagia</taxon>
        <taxon>Chitinophagales</taxon>
        <taxon>Chitinophagaceae</taxon>
        <taxon>Chitinophaga</taxon>
    </lineage>
</organism>
<dbReference type="InterPro" id="IPR002446">
    <property type="entry name" value="Lipocalin_bac"/>
</dbReference>
<comment type="similarity">
    <text evidence="1 2">Belongs to the calycin superfamily. Lipocalin family.</text>
</comment>
<dbReference type="CDD" id="cd19438">
    <property type="entry name" value="lipocalin_Blc-like"/>
    <property type="match status" value="1"/>
</dbReference>
<evidence type="ECO:0000313" key="4">
    <source>
        <dbReference type="EMBL" id="TWF40515.1"/>
    </source>
</evidence>
<dbReference type="InterPro" id="IPR047202">
    <property type="entry name" value="Lipocalin_Blc-like_dom"/>
</dbReference>
<protein>
    <submittedName>
        <fullName evidence="4">Apolipoprotein D and lipocalin family protein</fullName>
    </submittedName>
</protein>
<name>A0A561PQZ0_9BACT</name>
<evidence type="ECO:0000259" key="3">
    <source>
        <dbReference type="Pfam" id="PF08212"/>
    </source>
</evidence>
<dbReference type="Gene3D" id="2.40.128.20">
    <property type="match status" value="1"/>
</dbReference>
<dbReference type="Pfam" id="PF08212">
    <property type="entry name" value="Lipocalin_2"/>
    <property type="match status" value="1"/>
</dbReference>
<dbReference type="Proteomes" id="UP000320811">
    <property type="component" value="Unassembled WGS sequence"/>
</dbReference>
<dbReference type="PIRSF" id="PIRSF036893">
    <property type="entry name" value="Lipocalin_ApoD"/>
    <property type="match status" value="1"/>
</dbReference>
<proteinExistence type="inferred from homology"/>
<dbReference type="PRINTS" id="PR01171">
    <property type="entry name" value="BCTLIPOCALIN"/>
</dbReference>
<dbReference type="RefSeq" id="WP_145670511.1">
    <property type="nucleotide sequence ID" value="NZ_VIWO01000004.1"/>
</dbReference>
<accession>A0A561PQZ0</accession>
<keyword evidence="5" id="KW-1185">Reference proteome</keyword>
<dbReference type="GO" id="GO:0006950">
    <property type="term" value="P:response to stress"/>
    <property type="evidence" value="ECO:0007669"/>
    <property type="project" value="UniProtKB-ARBA"/>
</dbReference>
<dbReference type="InterPro" id="IPR022271">
    <property type="entry name" value="Lipocalin_ApoD"/>
</dbReference>
<dbReference type="InterPro" id="IPR012674">
    <property type="entry name" value="Calycin"/>
</dbReference>
<dbReference type="AlphaFoldDB" id="A0A561PQZ0"/>
<dbReference type="PROSITE" id="PS00213">
    <property type="entry name" value="LIPOCALIN"/>
    <property type="match status" value="1"/>
</dbReference>